<organism evidence="1 2">
    <name type="scientific">Oldenlandia corymbosa var. corymbosa</name>
    <dbReference type="NCBI Taxonomy" id="529605"/>
    <lineage>
        <taxon>Eukaryota</taxon>
        <taxon>Viridiplantae</taxon>
        <taxon>Streptophyta</taxon>
        <taxon>Embryophyta</taxon>
        <taxon>Tracheophyta</taxon>
        <taxon>Spermatophyta</taxon>
        <taxon>Magnoliopsida</taxon>
        <taxon>eudicotyledons</taxon>
        <taxon>Gunneridae</taxon>
        <taxon>Pentapetalae</taxon>
        <taxon>asterids</taxon>
        <taxon>lamiids</taxon>
        <taxon>Gentianales</taxon>
        <taxon>Rubiaceae</taxon>
        <taxon>Rubioideae</taxon>
        <taxon>Spermacoceae</taxon>
        <taxon>Hedyotis-Oldenlandia complex</taxon>
        <taxon>Oldenlandia</taxon>
    </lineage>
</organism>
<keyword evidence="2" id="KW-1185">Reference proteome</keyword>
<evidence type="ECO:0000313" key="2">
    <source>
        <dbReference type="Proteomes" id="UP001161247"/>
    </source>
</evidence>
<gene>
    <name evidence="1" type="ORF">OLC1_LOCUS5639</name>
</gene>
<sequence>MAFRATYELLRNMCFWLYACEDKIENKDLVLTLAQHLGWPIGPNVEKEIIHLLEELKDNRHHYNQERAAFLIPHDHQYLQLQSVVEVVFARNLFGNPNPINGKLFFTPGWHLLQLGRALINQA</sequence>
<dbReference type="AlphaFoldDB" id="A0AAV1CJ12"/>
<accession>A0AAV1CJ12</accession>
<reference evidence="1" key="1">
    <citation type="submission" date="2023-03" db="EMBL/GenBank/DDBJ databases">
        <authorList>
            <person name="Julca I."/>
        </authorList>
    </citation>
    <scope>NUCLEOTIDE SEQUENCE</scope>
</reference>
<name>A0AAV1CJ12_OLDCO</name>
<proteinExistence type="predicted"/>
<dbReference type="EMBL" id="OX459119">
    <property type="protein sequence ID" value="CAI9094487.1"/>
    <property type="molecule type" value="Genomic_DNA"/>
</dbReference>
<protein>
    <submittedName>
        <fullName evidence="1">OLC1v1030236C1</fullName>
    </submittedName>
</protein>
<evidence type="ECO:0000313" key="1">
    <source>
        <dbReference type="EMBL" id="CAI9094487.1"/>
    </source>
</evidence>
<dbReference type="Proteomes" id="UP001161247">
    <property type="component" value="Chromosome 2"/>
</dbReference>